<keyword evidence="2" id="KW-1185">Reference proteome</keyword>
<evidence type="ECO:0000313" key="2">
    <source>
        <dbReference type="Proteomes" id="UP000017813"/>
    </source>
</evidence>
<dbReference type="EMBL" id="ADCY02000054">
    <property type="protein sequence ID" value="EFG30116.1"/>
    <property type="molecule type" value="Genomic_DNA"/>
</dbReference>
<dbReference type="HOGENOM" id="CLU_081276_0_0_4"/>
<dbReference type="Proteomes" id="UP000017813">
    <property type="component" value="Unassembled WGS sequence"/>
</dbReference>
<evidence type="ECO:0000313" key="1">
    <source>
        <dbReference type="EMBL" id="EFG30116.1"/>
    </source>
</evidence>
<reference evidence="1 2" key="2">
    <citation type="submission" date="2011-10" db="EMBL/GenBank/DDBJ databases">
        <title>The Genome Sequence of Simonsiella muelleri ATCC 29453.</title>
        <authorList>
            <consortium name="The Broad Institute Genome Sequencing Platform"/>
            <consortium name="The Broad Institute Genome Sequencing Center for Infectious Disease"/>
            <person name="Earl A."/>
            <person name="Ward D."/>
            <person name="Feldgarden M."/>
            <person name="Gevers D."/>
            <person name="Izard J."/>
            <person name="Baranova O.V."/>
            <person name="Blanton J.M."/>
            <person name="Tanner A.C."/>
            <person name="Dewhirst F."/>
            <person name="Young S.K."/>
            <person name="Zeng Q."/>
            <person name="Gargeya S."/>
            <person name="Fitzgerald M."/>
            <person name="Haas B."/>
            <person name="Abouelleil A."/>
            <person name="Alvarado L."/>
            <person name="Arachchi H.M."/>
            <person name="Berlin A."/>
            <person name="Brown A."/>
            <person name="Chapman S.B."/>
            <person name="Chen Z."/>
            <person name="Dunbar C."/>
            <person name="Freedman E."/>
            <person name="Gearin G."/>
            <person name="Goldberg J."/>
            <person name="Griggs A."/>
            <person name="Gujja S."/>
            <person name="Heiman D."/>
            <person name="Howarth C."/>
            <person name="Larson L."/>
            <person name="Lui A."/>
            <person name="MacDonald P.J.P."/>
            <person name="Montmayeur A."/>
            <person name="Murphy C."/>
            <person name="Neiman D."/>
            <person name="Pearson M."/>
            <person name="Priest M."/>
            <person name="Roberts A."/>
            <person name="Saif S."/>
            <person name="Shea T."/>
            <person name="Shenoy N."/>
            <person name="Sisk P."/>
            <person name="Stolte C."/>
            <person name="Sykes S."/>
            <person name="Wortman J."/>
            <person name="Nusbaum C."/>
            <person name="Birren B."/>
        </authorList>
    </citation>
    <scope>NUCLEOTIDE SEQUENCE [LARGE SCALE GENOMIC DNA]</scope>
    <source>
        <strain evidence="1 2">ATCC 29453</strain>
    </source>
</reference>
<organism evidence="1 2">
    <name type="scientific">Simonsiella muelleri ATCC 29453</name>
    <dbReference type="NCBI Taxonomy" id="641147"/>
    <lineage>
        <taxon>Bacteria</taxon>
        <taxon>Pseudomonadati</taxon>
        <taxon>Pseudomonadota</taxon>
        <taxon>Betaproteobacteria</taxon>
        <taxon>Neisseriales</taxon>
        <taxon>Neisseriaceae</taxon>
        <taxon>Simonsiella</taxon>
    </lineage>
</organism>
<sequence>MSYLLIDLEKSATKLHQISPEAGAVYVFTKRKRSQKLAQQFAKQHRAVKVIHTAKNEKLSDNLAKKLRKILKKDPCAGIVVVSSRQKVAKLMDKLLNRYLEAEMILLDKEQKNQSVVVDNVPKLLEKPVDLPLLVAPHDEPCQQPETENLATTELAYLSINALNLLKKNQPKKKNALMQILRESLRLDDAQVAKLIEELLLEGEIQIDAAENVKYR</sequence>
<comment type="caution">
    <text evidence="1">The sequence shown here is derived from an EMBL/GenBank/DDBJ whole genome shotgun (WGS) entry which is preliminary data.</text>
</comment>
<evidence type="ECO:0008006" key="3">
    <source>
        <dbReference type="Google" id="ProtNLM"/>
    </source>
</evidence>
<protein>
    <recommendedName>
        <fullName evidence="3">PIN-like domain-containing protein</fullName>
    </recommendedName>
</protein>
<dbReference type="RefSeq" id="WP_002642855.1">
    <property type="nucleotide sequence ID" value="NZ_CP019448.1"/>
</dbReference>
<gene>
    <name evidence="1" type="ORF">HMPREF9021_02021</name>
</gene>
<dbReference type="KEGG" id="smur:BWP33_02830"/>
<dbReference type="eggNOG" id="ENOG5033ES7">
    <property type="taxonomic scope" value="Bacteria"/>
</dbReference>
<dbReference type="AlphaFoldDB" id="V9H5H7"/>
<proteinExistence type="predicted"/>
<reference evidence="1 2" key="1">
    <citation type="submission" date="2010-03" db="EMBL/GenBank/DDBJ databases">
        <authorList>
            <consortium name="The Broad Institute Genome Sequencing Platform"/>
            <person name="Ward D."/>
            <person name="Earl A."/>
            <person name="Feldgarden M."/>
            <person name="Gevers D."/>
            <person name="Young S."/>
            <person name="Zeng Q."/>
            <person name="Koehrsen M."/>
            <person name="Alvarado L."/>
            <person name="Berlin A.M."/>
            <person name="Borenstein D."/>
            <person name="Chapman S.B."/>
            <person name="Chen Z."/>
            <person name="Engels R."/>
            <person name="Freedman E."/>
            <person name="Gellesch M."/>
            <person name="Goldberg J."/>
            <person name="Griggs A."/>
            <person name="Gujja S."/>
            <person name="Heilman E.R."/>
            <person name="Heiman D.I."/>
            <person name="Hepburn T.A."/>
            <person name="Howarth C."/>
            <person name="Jen D."/>
            <person name="Larson L."/>
            <person name="Mehta T."/>
            <person name="Park D."/>
            <person name="Pearson M."/>
            <person name="Richards J."/>
            <person name="Roberts A."/>
            <person name="Saif S."/>
            <person name="Shea T.D."/>
            <person name="Shenoy N."/>
            <person name="Sisk P."/>
            <person name="Stolte C."/>
            <person name="Sykes S.N."/>
            <person name="Walk T."/>
            <person name="White J."/>
            <person name="Yandava C."/>
            <person name="Izard J."/>
            <person name="Baranova O.V."/>
            <person name="Blanton J.M."/>
            <person name="Tanner A.C."/>
            <person name="Dewhirst F."/>
            <person name="Haas B."/>
            <person name="Nusbaum C."/>
            <person name="Birren B."/>
        </authorList>
    </citation>
    <scope>NUCLEOTIDE SEQUENCE [LARGE SCALE GENOMIC DNA]</scope>
    <source>
        <strain evidence="1 2">ATCC 29453</strain>
    </source>
</reference>
<name>V9H5H7_9NEIS</name>
<accession>V9H5H7</accession>